<evidence type="ECO:0000256" key="2">
    <source>
        <dbReference type="ARBA" id="ARBA00007951"/>
    </source>
</evidence>
<dbReference type="Gene3D" id="3.20.20.80">
    <property type="entry name" value="Glycosidases"/>
    <property type="match status" value="1"/>
</dbReference>
<keyword evidence="4 10" id="KW-0732">Signal</keyword>
<evidence type="ECO:0000313" key="14">
    <source>
        <dbReference type="EMBL" id="JAS26646.1"/>
    </source>
</evidence>
<reference evidence="13" key="1">
    <citation type="submission" date="2015-12" db="EMBL/GenBank/DDBJ databases">
        <title>De novo transcriptome assembly of four potential Pierce s Disease insect vectors from Arizona vineyards.</title>
        <authorList>
            <person name="Tassone E.E."/>
        </authorList>
    </citation>
    <scope>NUCLEOTIDE SEQUENCE</scope>
</reference>
<dbReference type="PANTHER" id="PTHR10030:SF37">
    <property type="entry name" value="ALPHA-L-FUCOSIDASE-RELATED"/>
    <property type="match status" value="1"/>
</dbReference>
<evidence type="ECO:0000256" key="6">
    <source>
        <dbReference type="ARBA" id="ARBA00023180"/>
    </source>
</evidence>
<comment type="similarity">
    <text evidence="2 10">Belongs to the glycosyl hydrolase 29 family.</text>
</comment>
<dbReference type="InterPro" id="IPR000933">
    <property type="entry name" value="Glyco_hydro_29"/>
</dbReference>
<feature type="chain" id="PRO_5008580983" description="Putative alpha-L-fucosidase" evidence="10">
    <location>
        <begin position="19"/>
        <end position="472"/>
    </location>
</feature>
<dbReference type="InterPro" id="IPR031919">
    <property type="entry name" value="Fucosidase_C"/>
</dbReference>
<sequence>MLLFSLLLLYFSIITAKGTNEYFPDWKSLDSRPLPLWYDEAKIGIFIHWGVFSVPSFKSEWFWYDWIVEKEGNCTKFMEENYPPGFTYQDFGNQFKAEFFNASDWAQIFKSSGAKYVVLTSKHHEGYTLWPSKYSFSWNAKDVGPHKDLIGIFKEAIKNKTDLKFGLYHSLYEWFNPLWLQDKSNNFTTNEFSKNKVLPEMKELINTYEPELLWSDGEWEASDDYWFSKQFLAWLYNESPVKDTIVVNDRWGHDTLCNHGGFLTCQDRYFPGKLLSRKWENAMTLDKTSWGFRRNAKLEDFFTNYELISLLAQTISFGGNFLVNVGPTKEGIIPPIFQDRLKNMGDWLKVNGEAIYESKPWEKCQNDTLTPNVWYTTKFDKYINKRYLYAMISNWPKEGRIKLKCPKISGNKAVINMLGVDLNLQWNQQDRFLEVVFPNKEKTTNDYVWTLRIDADFNEKYMLENEVFLVAN</sequence>
<dbReference type="FunFam" id="3.20.20.80:FF:000027">
    <property type="entry name" value="Alpha-L-fucosidase"/>
    <property type="match status" value="1"/>
</dbReference>
<dbReference type="SMART" id="SM00812">
    <property type="entry name" value="Alpha_L_fucos"/>
    <property type="match status" value="1"/>
</dbReference>
<keyword evidence="7 10" id="KW-0326">Glycosidase</keyword>
<dbReference type="EMBL" id="GEDC01016355">
    <property type="protein sequence ID" value="JAS20943.1"/>
    <property type="molecule type" value="Transcribed_RNA"/>
</dbReference>
<dbReference type="Pfam" id="PF01120">
    <property type="entry name" value="Alpha_L_fucos"/>
    <property type="match status" value="1"/>
</dbReference>
<dbReference type="EC" id="3.2.1.51" evidence="3"/>
<feature type="domain" description="Glycoside hydrolase family 29 N-terminal" evidence="11">
    <location>
        <begin position="17"/>
        <end position="353"/>
    </location>
</feature>
<evidence type="ECO:0000256" key="7">
    <source>
        <dbReference type="ARBA" id="ARBA00023295"/>
    </source>
</evidence>
<dbReference type="PANTHER" id="PTHR10030">
    <property type="entry name" value="ALPHA-L-FUCOSIDASE"/>
    <property type="match status" value="1"/>
</dbReference>
<dbReference type="GO" id="GO:0006004">
    <property type="term" value="P:fucose metabolic process"/>
    <property type="evidence" value="ECO:0007669"/>
    <property type="project" value="InterPro"/>
</dbReference>
<evidence type="ECO:0000256" key="4">
    <source>
        <dbReference type="ARBA" id="ARBA00022729"/>
    </source>
</evidence>
<dbReference type="PRINTS" id="PR00741">
    <property type="entry name" value="GLHYDRLASE29"/>
</dbReference>
<dbReference type="SUPFAM" id="SSF51445">
    <property type="entry name" value="(Trans)glycosidases"/>
    <property type="match status" value="1"/>
</dbReference>
<dbReference type="AlphaFoldDB" id="A0A1B6D5J4"/>
<dbReference type="GO" id="GO:0016139">
    <property type="term" value="P:glycoside catabolic process"/>
    <property type="evidence" value="ECO:0007669"/>
    <property type="project" value="TreeGrafter"/>
</dbReference>
<evidence type="ECO:0000256" key="10">
    <source>
        <dbReference type="PIRNR" id="PIRNR001092"/>
    </source>
</evidence>
<evidence type="ECO:0000256" key="1">
    <source>
        <dbReference type="ARBA" id="ARBA00004071"/>
    </source>
</evidence>
<evidence type="ECO:0000259" key="11">
    <source>
        <dbReference type="Pfam" id="PF01120"/>
    </source>
</evidence>
<proteinExistence type="inferred from homology"/>
<keyword evidence="6" id="KW-0325">Glycoprotein</keyword>
<evidence type="ECO:0000259" key="12">
    <source>
        <dbReference type="Pfam" id="PF16757"/>
    </source>
</evidence>
<evidence type="ECO:0000256" key="3">
    <source>
        <dbReference type="ARBA" id="ARBA00012662"/>
    </source>
</evidence>
<dbReference type="Gene3D" id="2.60.40.1180">
    <property type="entry name" value="Golgi alpha-mannosidase II"/>
    <property type="match status" value="1"/>
</dbReference>
<dbReference type="InterPro" id="IPR013780">
    <property type="entry name" value="Glyco_hydro_b"/>
</dbReference>
<protein>
    <recommendedName>
        <fullName evidence="8">Putative alpha-L-fucosidase</fullName>
        <ecNumber evidence="3">3.2.1.51</ecNumber>
    </recommendedName>
    <alternativeName>
        <fullName evidence="9">Alpha-L-fucoside fucohydrolase</fullName>
    </alternativeName>
</protein>
<feature type="signal peptide" evidence="10">
    <location>
        <begin position="1"/>
        <end position="18"/>
    </location>
</feature>
<dbReference type="InterPro" id="IPR057739">
    <property type="entry name" value="Glyco_hydro_29_N"/>
</dbReference>
<dbReference type="InterPro" id="IPR016286">
    <property type="entry name" value="FUC_metazoa-typ"/>
</dbReference>
<evidence type="ECO:0000256" key="8">
    <source>
        <dbReference type="ARBA" id="ARBA00074133"/>
    </source>
</evidence>
<dbReference type="InterPro" id="IPR017853">
    <property type="entry name" value="GH"/>
</dbReference>
<organism evidence="13">
    <name type="scientific">Clastoptera arizonana</name>
    <name type="common">Arizona spittle bug</name>
    <dbReference type="NCBI Taxonomy" id="38151"/>
    <lineage>
        <taxon>Eukaryota</taxon>
        <taxon>Metazoa</taxon>
        <taxon>Ecdysozoa</taxon>
        <taxon>Arthropoda</taxon>
        <taxon>Hexapoda</taxon>
        <taxon>Insecta</taxon>
        <taxon>Pterygota</taxon>
        <taxon>Neoptera</taxon>
        <taxon>Paraneoptera</taxon>
        <taxon>Hemiptera</taxon>
        <taxon>Auchenorrhyncha</taxon>
        <taxon>Cercopoidea</taxon>
        <taxon>Clastopteridae</taxon>
        <taxon>Clastoptera</taxon>
    </lineage>
</organism>
<dbReference type="GO" id="GO:0005764">
    <property type="term" value="C:lysosome"/>
    <property type="evidence" value="ECO:0007669"/>
    <property type="project" value="TreeGrafter"/>
</dbReference>
<dbReference type="EMBL" id="GEDC01010652">
    <property type="protein sequence ID" value="JAS26646.1"/>
    <property type="molecule type" value="Transcribed_RNA"/>
</dbReference>
<accession>A0A1B6D5J4</accession>
<name>A0A1B6D5J4_9HEMI</name>
<gene>
    <name evidence="13" type="ORF">g.37677</name>
    <name evidence="14" type="ORF">g.37680</name>
</gene>
<keyword evidence="5 10" id="KW-0378">Hydrolase</keyword>
<evidence type="ECO:0000313" key="13">
    <source>
        <dbReference type="EMBL" id="JAS20943.1"/>
    </source>
</evidence>
<dbReference type="GO" id="GO:0004560">
    <property type="term" value="F:alpha-L-fucosidase activity"/>
    <property type="evidence" value="ECO:0007669"/>
    <property type="project" value="UniProtKB-EC"/>
</dbReference>
<dbReference type="Pfam" id="PF16757">
    <property type="entry name" value="Fucosidase_C"/>
    <property type="match status" value="1"/>
</dbReference>
<evidence type="ECO:0000256" key="9">
    <source>
        <dbReference type="ARBA" id="ARBA00081661"/>
    </source>
</evidence>
<feature type="domain" description="Alpha-L-fucosidase C-terminal" evidence="12">
    <location>
        <begin position="365"/>
        <end position="453"/>
    </location>
</feature>
<comment type="function">
    <text evidence="1">Alpha-L-fucosidase is responsible for hydrolyzing the alpha-1,6-linked fucose joined to the reducing-end N-acetylglucosamine of the carbohydrate moieties of glycoproteins.</text>
</comment>
<dbReference type="PIRSF" id="PIRSF001092">
    <property type="entry name" value="Alpha-L-fucosidase"/>
    <property type="match status" value="1"/>
</dbReference>
<evidence type="ECO:0000256" key="5">
    <source>
        <dbReference type="ARBA" id="ARBA00022801"/>
    </source>
</evidence>